<keyword evidence="4" id="KW-1185">Reference proteome</keyword>
<dbReference type="Proteomes" id="UP000184384">
    <property type="component" value="Unassembled WGS sequence"/>
</dbReference>
<evidence type="ECO:0000313" key="2">
    <source>
        <dbReference type="EMBL" id="SHG33761.1"/>
    </source>
</evidence>
<accession>A0A1M5IZQ7</accession>
<reference evidence="3" key="1">
    <citation type="submission" date="2016-11" db="EMBL/GenBank/DDBJ databases">
        <authorList>
            <person name="Varghese N."/>
            <person name="Submissions S."/>
        </authorList>
    </citation>
    <scope>NUCLEOTIDE SEQUENCE [LARGE SCALE GENOMIC DNA]</scope>
    <source>
        <strain evidence="3">DSM 19729</strain>
    </source>
</reference>
<protein>
    <submittedName>
        <fullName evidence="2">Uncharacterized protein</fullName>
    </submittedName>
</protein>
<dbReference type="Proteomes" id="UP000237771">
    <property type="component" value="Unassembled WGS sequence"/>
</dbReference>
<proteinExistence type="predicted"/>
<dbReference type="AlphaFoldDB" id="A0A1M5IZQ7"/>
<evidence type="ECO:0000313" key="4">
    <source>
        <dbReference type="Proteomes" id="UP000237771"/>
    </source>
</evidence>
<reference evidence="1 4" key="3">
    <citation type="submission" date="2018-03" db="EMBL/GenBank/DDBJ databases">
        <title>Genomic Encyclopedia of Archaeal and Bacterial Type Strains, Phase II (KMG-II): from individual species to whole genera.</title>
        <authorList>
            <person name="Goeker M."/>
        </authorList>
    </citation>
    <scope>NUCLEOTIDE SEQUENCE [LARGE SCALE GENOMIC DNA]</scope>
    <source>
        <strain evidence="1 4">DSM 17797</strain>
    </source>
</reference>
<organism evidence="2 3">
    <name type="scientific">Flavobacterium granuli</name>
    <dbReference type="NCBI Taxonomy" id="280093"/>
    <lineage>
        <taxon>Bacteria</taxon>
        <taxon>Pseudomonadati</taxon>
        <taxon>Bacteroidota</taxon>
        <taxon>Flavobacteriia</taxon>
        <taxon>Flavobacteriales</taxon>
        <taxon>Flavobacteriaceae</taxon>
        <taxon>Flavobacterium</taxon>
    </lineage>
</organism>
<evidence type="ECO:0000313" key="1">
    <source>
        <dbReference type="EMBL" id="PRZ28176.1"/>
    </source>
</evidence>
<gene>
    <name evidence="1" type="ORF">BC624_101467</name>
    <name evidence="2" type="ORF">SAMN05443373_101467</name>
</gene>
<name>A0A1M5IZQ7_9FLAO</name>
<sequence>MYLTDKQVFLGVFYDNYPVRNRIVNFVVKY</sequence>
<dbReference type="EMBL" id="FQWO01000001">
    <property type="protein sequence ID" value="SHG33761.1"/>
    <property type="molecule type" value="Genomic_DNA"/>
</dbReference>
<reference evidence="2" key="2">
    <citation type="submission" date="2016-11" db="EMBL/GenBank/DDBJ databases">
        <authorList>
            <person name="Jaros S."/>
            <person name="Januszkiewicz K."/>
            <person name="Wedrychowicz H."/>
        </authorList>
    </citation>
    <scope>NUCLEOTIDE SEQUENCE [LARGE SCALE GENOMIC DNA]</scope>
    <source>
        <strain evidence="2">DSM 19729</strain>
    </source>
</reference>
<dbReference type="EMBL" id="PVUB01000001">
    <property type="protein sequence ID" value="PRZ28176.1"/>
    <property type="molecule type" value="Genomic_DNA"/>
</dbReference>
<evidence type="ECO:0000313" key="3">
    <source>
        <dbReference type="Proteomes" id="UP000184384"/>
    </source>
</evidence>